<feature type="domain" description="Response regulatory" evidence="5">
    <location>
        <begin position="1066"/>
        <end position="1186"/>
    </location>
</feature>
<feature type="compositionally biased region" description="Polar residues" evidence="3">
    <location>
        <begin position="277"/>
        <end position="288"/>
    </location>
</feature>
<organism evidence="6 7">
    <name type="scientific">Aspergillus bertholletiae</name>
    <dbReference type="NCBI Taxonomy" id="1226010"/>
    <lineage>
        <taxon>Eukaryota</taxon>
        <taxon>Fungi</taxon>
        <taxon>Dikarya</taxon>
        <taxon>Ascomycota</taxon>
        <taxon>Pezizomycotina</taxon>
        <taxon>Eurotiomycetes</taxon>
        <taxon>Eurotiomycetidae</taxon>
        <taxon>Eurotiales</taxon>
        <taxon>Aspergillaceae</taxon>
        <taxon>Aspergillus</taxon>
        <taxon>Aspergillus subgen. Circumdati</taxon>
    </lineage>
</organism>
<dbReference type="GO" id="GO:0000155">
    <property type="term" value="F:phosphorelay sensor kinase activity"/>
    <property type="evidence" value="ECO:0007669"/>
    <property type="project" value="InterPro"/>
</dbReference>
<dbReference type="InterPro" id="IPR011006">
    <property type="entry name" value="CheY-like_superfamily"/>
</dbReference>
<keyword evidence="1 2" id="KW-0597">Phosphoprotein</keyword>
<feature type="region of interest" description="Disordered" evidence="3">
    <location>
        <begin position="266"/>
        <end position="316"/>
    </location>
</feature>
<name>A0A5N7BIA4_9EURO</name>
<dbReference type="AlphaFoldDB" id="A0A5N7BIA4"/>
<evidence type="ECO:0000313" key="7">
    <source>
        <dbReference type="Proteomes" id="UP000326198"/>
    </source>
</evidence>
<dbReference type="Proteomes" id="UP000326198">
    <property type="component" value="Unassembled WGS sequence"/>
</dbReference>
<evidence type="ECO:0000256" key="1">
    <source>
        <dbReference type="ARBA" id="ARBA00022553"/>
    </source>
</evidence>
<dbReference type="InterPro" id="IPR003661">
    <property type="entry name" value="HisK_dim/P_dom"/>
</dbReference>
<dbReference type="PANTHER" id="PTHR43719:SF11">
    <property type="entry name" value="HISTIDINE KINASE_RESPONSE REGULATOR, PUTATIVE-RELATED"/>
    <property type="match status" value="1"/>
</dbReference>
<dbReference type="PROSITE" id="PS50110">
    <property type="entry name" value="RESPONSE_REGULATORY"/>
    <property type="match status" value="1"/>
</dbReference>
<feature type="region of interest" description="Disordered" evidence="3">
    <location>
        <begin position="1009"/>
        <end position="1035"/>
    </location>
</feature>
<dbReference type="InterPro" id="IPR036097">
    <property type="entry name" value="HisK_dim/P_sf"/>
</dbReference>
<dbReference type="PROSITE" id="PS50109">
    <property type="entry name" value="HIS_KIN"/>
    <property type="match status" value="1"/>
</dbReference>
<dbReference type="Pfam" id="PF02518">
    <property type="entry name" value="HATPase_c"/>
    <property type="match status" value="1"/>
</dbReference>
<dbReference type="SMART" id="SM00388">
    <property type="entry name" value="HisKA"/>
    <property type="match status" value="1"/>
</dbReference>
<dbReference type="InterPro" id="IPR036890">
    <property type="entry name" value="HATPase_C_sf"/>
</dbReference>
<proteinExistence type="predicted"/>
<dbReference type="SUPFAM" id="SSF55874">
    <property type="entry name" value="ATPase domain of HSP90 chaperone/DNA topoisomerase II/histidine kinase"/>
    <property type="match status" value="1"/>
</dbReference>
<dbReference type="CDD" id="cd00082">
    <property type="entry name" value="HisKA"/>
    <property type="match status" value="1"/>
</dbReference>
<dbReference type="SUPFAM" id="SSF52172">
    <property type="entry name" value="CheY-like"/>
    <property type="match status" value="1"/>
</dbReference>
<dbReference type="SMART" id="SM00448">
    <property type="entry name" value="REC"/>
    <property type="match status" value="1"/>
</dbReference>
<dbReference type="InterPro" id="IPR005467">
    <property type="entry name" value="His_kinase_dom"/>
</dbReference>
<feature type="compositionally biased region" description="Acidic residues" evidence="3">
    <location>
        <begin position="48"/>
        <end position="57"/>
    </location>
</feature>
<dbReference type="InterPro" id="IPR050956">
    <property type="entry name" value="2C_system_His_kinase"/>
</dbReference>
<feature type="domain" description="Histidine kinase" evidence="4">
    <location>
        <begin position="613"/>
        <end position="866"/>
    </location>
</feature>
<sequence length="1186" mass="130264">MAASFPRPPSTDAERERIRELSRYYCTLDHIPSLPQSNNRQRTSAAGEEQEEEEAEKEEQHVNPDSPRLSSDITLTALSQLAVLRFGCNRAFISIIDDGNQHIIAEATGSISLRDKDRHNPDDGIYLGARTIDLAWGVCPHTIALFTGQDMSNAVETPNMIANSSRFIVHDFTKEDLFKDRPYVVGWPFFRFYAEVPLFSPSGAVIGSFCVVDNKPRGHFAEGDVDTLKEIADAVVLHLDKVRISIDHQRTEKLVKGLTNFVKDHGEFNPIEVPRPTSRQSMLNTSTSPRDRPPLSFPKTGARGFERLEGPVMSGSTSSEVELSSLFSGVTCSEQTKTSSFLQNSSQSLGPAPAEETPSLQEAASERNEPPTVSVKHCVGNADKIAQVFTRASVSLRDSLDLDGVLILDASRCNSGVVVSDDEAQNWEPLPTTANPEFLADPFPSPLDLPGVGSLSKIPEKPCEVLGWAQNTPLSTGSRPSVITERLLSQLIASFPQGQFFNLPELVEEDEYECNGQTRQDDGLGENSKSLCDIVRQLHEHLPDAHSVLWSPLWCWRQSRWVAGTLVWSRGSDRALGMYDLPYLRILGDSIISELARIDWSATQQSKSDFISSVSHELRSPLHGILASAEVLESTPLQPTQLHWMNILKACGLTLFDTLNHLLDFAKINNLTTETATQEDQIRACDGSLATIFDLANLVEEVTRVQYVGQRPPKAAMPFVGPMVTPKNDGSCSETTVVVRIEERHAWKVKSLAGAWKRIVMNLLGNSLKFTHAGFIEVSLSKVVKQSDPESIYAHLCVTDTGRGIGPMFLRNKLFSPFAQENTLSEGLGLGFSIVRQLVDTMDGHVNVRSEVGVGTQVDIYIPVRHSASDHALSPSMPSAPVKACLVGFEGCPDIKEIPTGILPVEAKRKLAIRSSLAPVLMAQCGWGLSVAESVEKAHGDVAIMEEAEYAKVSGNDRLQSIGINLFIILSGTESRLNDLPPNAIRVSQPFGPAAFQDALQRAQEFHIKSLENRRHPPSTTEESVIPKRPSSELILPASPDAPQGGGVALPLRSPPQTPQNVNAIHCLVVDDNDINLKILSTFLRKLGCSYDTASDGLIALNKYKDSRRQYDYVLMDISMPVMDGIQSTSHIRRYEKERKLRPSRIMAVTGLGSAETLQEALAAGVDDYMVKPISLKTLKKVMNLA</sequence>
<dbReference type="Pfam" id="PF00072">
    <property type="entry name" value="Response_reg"/>
    <property type="match status" value="1"/>
</dbReference>
<dbReference type="FunFam" id="3.30.450.40:FF:000083">
    <property type="entry name" value="Sensor histidine kinase/response regulator, putative (AFU_orthologue AFUA_4G00660)"/>
    <property type="match status" value="1"/>
</dbReference>
<dbReference type="FunFam" id="1.10.287.130:FF:000023">
    <property type="entry name" value="Sensor histidine kinase/response regulator, putative"/>
    <property type="match status" value="1"/>
</dbReference>
<evidence type="ECO:0000259" key="5">
    <source>
        <dbReference type="PROSITE" id="PS50110"/>
    </source>
</evidence>
<dbReference type="InterPro" id="IPR029016">
    <property type="entry name" value="GAF-like_dom_sf"/>
</dbReference>
<dbReference type="PRINTS" id="PR00344">
    <property type="entry name" value="BCTRLSENSOR"/>
</dbReference>
<dbReference type="InterPro" id="IPR004358">
    <property type="entry name" value="Sig_transdc_His_kin-like_C"/>
</dbReference>
<dbReference type="Gene3D" id="3.30.450.40">
    <property type="match status" value="1"/>
</dbReference>
<dbReference type="SMART" id="SM00387">
    <property type="entry name" value="HATPase_c"/>
    <property type="match status" value="1"/>
</dbReference>
<evidence type="ECO:0000256" key="2">
    <source>
        <dbReference type="PROSITE-ProRule" id="PRU00169"/>
    </source>
</evidence>
<dbReference type="SUPFAM" id="SSF55781">
    <property type="entry name" value="GAF domain-like"/>
    <property type="match status" value="1"/>
</dbReference>
<dbReference type="EMBL" id="ML736170">
    <property type="protein sequence ID" value="KAE8381503.1"/>
    <property type="molecule type" value="Genomic_DNA"/>
</dbReference>
<gene>
    <name evidence="6" type="ORF">BDV26DRAFT_255314</name>
</gene>
<dbReference type="InterPro" id="IPR003594">
    <property type="entry name" value="HATPase_dom"/>
</dbReference>
<dbReference type="Gene3D" id="3.40.50.2300">
    <property type="match status" value="1"/>
</dbReference>
<dbReference type="SUPFAM" id="SSF47384">
    <property type="entry name" value="Homodimeric domain of signal transducing histidine kinase"/>
    <property type="match status" value="1"/>
</dbReference>
<feature type="region of interest" description="Disordered" evidence="3">
    <location>
        <begin position="338"/>
        <end position="373"/>
    </location>
</feature>
<evidence type="ECO:0000256" key="3">
    <source>
        <dbReference type="SAM" id="MobiDB-lite"/>
    </source>
</evidence>
<feature type="region of interest" description="Disordered" evidence="3">
    <location>
        <begin position="30"/>
        <end position="70"/>
    </location>
</feature>
<dbReference type="InterPro" id="IPR001789">
    <property type="entry name" value="Sig_transdc_resp-reg_receiver"/>
</dbReference>
<evidence type="ECO:0000313" key="6">
    <source>
        <dbReference type="EMBL" id="KAE8381503.1"/>
    </source>
</evidence>
<dbReference type="Pfam" id="PF00512">
    <property type="entry name" value="HisKA"/>
    <property type="match status" value="1"/>
</dbReference>
<feature type="compositionally biased region" description="Polar residues" evidence="3">
    <location>
        <begin position="34"/>
        <end position="44"/>
    </location>
</feature>
<accession>A0A5N7BIA4</accession>
<dbReference type="OrthoDB" id="303614at2759"/>
<feature type="modified residue" description="4-aspartylphosphate" evidence="2">
    <location>
        <position position="1117"/>
    </location>
</feature>
<dbReference type="FunFam" id="3.30.565.10:FF:000201">
    <property type="entry name" value="Sensor histidine kinase/response regulator, putative (AFU_orthologue AFUA_4G01020)"/>
    <property type="match status" value="1"/>
</dbReference>
<dbReference type="Gene3D" id="1.10.287.130">
    <property type="match status" value="1"/>
</dbReference>
<reference evidence="6 7" key="1">
    <citation type="submission" date="2019-04" db="EMBL/GenBank/DDBJ databases">
        <title>Friends and foes A comparative genomics studyof 23 Aspergillus species from section Flavi.</title>
        <authorList>
            <consortium name="DOE Joint Genome Institute"/>
            <person name="Kjaerbolling I."/>
            <person name="Vesth T."/>
            <person name="Frisvad J.C."/>
            <person name="Nybo J.L."/>
            <person name="Theobald S."/>
            <person name="Kildgaard S."/>
            <person name="Isbrandt T."/>
            <person name="Kuo A."/>
            <person name="Sato A."/>
            <person name="Lyhne E.K."/>
            <person name="Kogle M.E."/>
            <person name="Wiebenga A."/>
            <person name="Kun R.S."/>
            <person name="Lubbers R.J."/>
            <person name="Makela M.R."/>
            <person name="Barry K."/>
            <person name="Chovatia M."/>
            <person name="Clum A."/>
            <person name="Daum C."/>
            <person name="Haridas S."/>
            <person name="He G."/>
            <person name="LaButti K."/>
            <person name="Lipzen A."/>
            <person name="Mondo S."/>
            <person name="Riley R."/>
            <person name="Salamov A."/>
            <person name="Simmons B.A."/>
            <person name="Magnuson J.K."/>
            <person name="Henrissat B."/>
            <person name="Mortensen U.H."/>
            <person name="Larsen T.O."/>
            <person name="Devries R.P."/>
            <person name="Grigoriev I.V."/>
            <person name="Machida M."/>
            <person name="Baker S.E."/>
            <person name="Andersen M.R."/>
        </authorList>
    </citation>
    <scope>NUCLEOTIDE SEQUENCE [LARGE SCALE GENOMIC DNA]</scope>
    <source>
        <strain evidence="6 7">IBT 29228</strain>
    </source>
</reference>
<keyword evidence="7" id="KW-1185">Reference proteome</keyword>
<evidence type="ECO:0000259" key="4">
    <source>
        <dbReference type="PROSITE" id="PS50109"/>
    </source>
</evidence>
<dbReference type="Gene3D" id="3.30.565.10">
    <property type="entry name" value="Histidine kinase-like ATPase, C-terminal domain"/>
    <property type="match status" value="1"/>
</dbReference>
<dbReference type="PANTHER" id="PTHR43719">
    <property type="entry name" value="TWO-COMPONENT HISTIDINE KINASE"/>
    <property type="match status" value="1"/>
</dbReference>
<feature type="compositionally biased region" description="Polar residues" evidence="3">
    <location>
        <begin position="338"/>
        <end position="349"/>
    </location>
</feature>
<dbReference type="CDD" id="cd17546">
    <property type="entry name" value="REC_hyHK_CKI1_RcsC-like"/>
    <property type="match status" value="1"/>
</dbReference>
<protein>
    <submittedName>
        <fullName evidence="6">Uncharacterized protein</fullName>
    </submittedName>
</protein>